<dbReference type="InterPro" id="IPR036527">
    <property type="entry name" value="SCP2_sterol-bd_dom_sf"/>
</dbReference>
<dbReference type="Pfam" id="PF01638">
    <property type="entry name" value="HxlR"/>
    <property type="match status" value="1"/>
</dbReference>
<dbReference type="Gene3D" id="3.30.1050.10">
    <property type="entry name" value="SCP2 sterol-binding domain"/>
    <property type="match status" value="1"/>
</dbReference>
<evidence type="ECO:0000259" key="4">
    <source>
        <dbReference type="PROSITE" id="PS51118"/>
    </source>
</evidence>
<accession>A0ABS7SBT5</accession>
<reference evidence="5 6" key="1">
    <citation type="submission" date="2021-04" db="EMBL/GenBank/DDBJ databases">
        <title>Ruania sp. nov., isolated from sandy soil of mangrove forest.</title>
        <authorList>
            <person name="Ge X."/>
            <person name="Huang R."/>
            <person name="Liu W."/>
        </authorList>
    </citation>
    <scope>NUCLEOTIDE SEQUENCE [LARGE SCALE GENOMIC DNA]</scope>
    <source>
        <strain evidence="5 6">N2-46</strain>
    </source>
</reference>
<comment type="caution">
    <text evidence="5">The sequence shown here is derived from an EMBL/GenBank/DDBJ whole genome shotgun (WGS) entry which is preliminary data.</text>
</comment>
<dbReference type="InterPro" id="IPR036388">
    <property type="entry name" value="WH-like_DNA-bd_sf"/>
</dbReference>
<dbReference type="SUPFAM" id="SSF55718">
    <property type="entry name" value="SCP-like"/>
    <property type="match status" value="1"/>
</dbReference>
<name>A0ABS7SBT5_9MICO</name>
<sequence length="215" mass="23182">MRSYQDLCGIARALDVVGERWALLVVRELLFGPKRFADLHRGLPGMSPNVLTQRLRQLEQSGILTRRRALQSATGLVYELTDRGRALEPALLALGRWGSSLAPGPGSATVLSPDALMVALRTTFEPALAADLQGIVQVRLPADAFVLTVRGGLLDVVRGEAAAGAVLTCSVRTVQDLAFDGHAVEAAVRTGEAVVDGDRVLLEHLFRAFDDHRVR</sequence>
<dbReference type="EMBL" id="JAGSHT010000014">
    <property type="protein sequence ID" value="MBZ2197547.1"/>
    <property type="molecule type" value="Genomic_DNA"/>
</dbReference>
<keyword evidence="3" id="KW-0804">Transcription</keyword>
<protein>
    <submittedName>
        <fullName evidence="5">Winged helix-turn-helix transcriptional regulator</fullName>
    </submittedName>
</protein>
<keyword evidence="1" id="KW-0805">Transcription regulation</keyword>
<dbReference type="PANTHER" id="PTHR33204">
    <property type="entry name" value="TRANSCRIPTIONAL REGULATOR, MARR FAMILY"/>
    <property type="match status" value="1"/>
</dbReference>
<dbReference type="PROSITE" id="PS51118">
    <property type="entry name" value="HTH_HXLR"/>
    <property type="match status" value="1"/>
</dbReference>
<keyword evidence="2" id="KW-0238">DNA-binding</keyword>
<evidence type="ECO:0000313" key="6">
    <source>
        <dbReference type="Proteomes" id="UP000826651"/>
    </source>
</evidence>
<dbReference type="InterPro" id="IPR036390">
    <property type="entry name" value="WH_DNA-bd_sf"/>
</dbReference>
<proteinExistence type="predicted"/>
<dbReference type="PANTHER" id="PTHR33204:SF18">
    <property type="entry name" value="TRANSCRIPTIONAL REGULATORY PROTEIN"/>
    <property type="match status" value="1"/>
</dbReference>
<keyword evidence="6" id="KW-1185">Reference proteome</keyword>
<dbReference type="InterPro" id="IPR002577">
    <property type="entry name" value="HTH_HxlR"/>
</dbReference>
<evidence type="ECO:0000256" key="2">
    <source>
        <dbReference type="ARBA" id="ARBA00023125"/>
    </source>
</evidence>
<organism evidence="5 6">
    <name type="scientific">Occultella gossypii</name>
    <dbReference type="NCBI Taxonomy" id="2800820"/>
    <lineage>
        <taxon>Bacteria</taxon>
        <taxon>Bacillati</taxon>
        <taxon>Actinomycetota</taxon>
        <taxon>Actinomycetes</taxon>
        <taxon>Micrococcales</taxon>
        <taxon>Ruaniaceae</taxon>
        <taxon>Occultella</taxon>
    </lineage>
</organism>
<evidence type="ECO:0000313" key="5">
    <source>
        <dbReference type="EMBL" id="MBZ2197547.1"/>
    </source>
</evidence>
<dbReference type="RefSeq" id="WP_223407455.1">
    <property type="nucleotide sequence ID" value="NZ_JAGSHT010000014.1"/>
</dbReference>
<evidence type="ECO:0000256" key="3">
    <source>
        <dbReference type="ARBA" id="ARBA00023163"/>
    </source>
</evidence>
<evidence type="ECO:0000256" key="1">
    <source>
        <dbReference type="ARBA" id="ARBA00023015"/>
    </source>
</evidence>
<dbReference type="Gene3D" id="1.10.10.10">
    <property type="entry name" value="Winged helix-like DNA-binding domain superfamily/Winged helix DNA-binding domain"/>
    <property type="match status" value="1"/>
</dbReference>
<gene>
    <name evidence="5" type="ORF">KCQ71_15405</name>
</gene>
<dbReference type="Proteomes" id="UP000826651">
    <property type="component" value="Unassembled WGS sequence"/>
</dbReference>
<feature type="domain" description="HTH hxlR-type" evidence="4">
    <location>
        <begin position="8"/>
        <end position="106"/>
    </location>
</feature>
<dbReference type="SUPFAM" id="SSF46785">
    <property type="entry name" value="Winged helix' DNA-binding domain"/>
    <property type="match status" value="1"/>
</dbReference>